<sequence>MKDRYPFLGPDICIFPTKRVYSLKGKRCTTTDFPPENRIPASTFKPQATMNRIPSPIRKGWMAFLWLTLTVNLSAQNNRLYVDDFTSDVTAPNWVLRTIRLALIEGLEQTQRVELIDGVQAGSDLRLSALEDARRFQADYLLKGRLLQYQATNRHASTSSASPHGTDYQEAFTLQLDLQRTADGVTVSTRQWEGSGSATGQKATPQQALEQALEPISAEMNLYAQTHFKPYGSILRLASASRQRAKTVYINLGHADSVKEGLRLEVLEPGKVQQPSAKTPLGEITIDKVLGPNISLGKVKKGHEAIFQALEAGRTLQVTPTLKP</sequence>
<comment type="caution">
    <text evidence="1">The sequence shown here is derived from an EMBL/GenBank/DDBJ whole genome shotgun (WGS) entry which is preliminary data.</text>
</comment>
<accession>J9GIK1</accession>
<reference evidence="1" key="1">
    <citation type="journal article" date="2012" name="PLoS ONE">
        <title>Gene sets for utilization of primary and secondary nutrition supplies in the distal gut of endangered iberian lynx.</title>
        <authorList>
            <person name="Alcaide M."/>
            <person name="Messina E."/>
            <person name="Richter M."/>
            <person name="Bargiela R."/>
            <person name="Peplies J."/>
            <person name="Huws S.A."/>
            <person name="Newbold C.J."/>
            <person name="Golyshin P.N."/>
            <person name="Simon M.A."/>
            <person name="Lopez G."/>
            <person name="Yakimov M.M."/>
            <person name="Ferrer M."/>
        </authorList>
    </citation>
    <scope>NUCLEOTIDE SEQUENCE</scope>
</reference>
<proteinExistence type="predicted"/>
<gene>
    <name evidence="1" type="ORF">EVA_04475</name>
</gene>
<dbReference type="EMBL" id="AMCI01000885">
    <property type="protein sequence ID" value="EJX07417.1"/>
    <property type="molecule type" value="Genomic_DNA"/>
</dbReference>
<protein>
    <recommendedName>
        <fullName evidence="2">Curli production assembly/transport component CsgG</fullName>
    </recommendedName>
</protein>
<dbReference type="AlphaFoldDB" id="J9GIK1"/>
<name>J9GIK1_9ZZZZ</name>
<evidence type="ECO:0000313" key="1">
    <source>
        <dbReference type="EMBL" id="EJX07417.1"/>
    </source>
</evidence>
<evidence type="ECO:0008006" key="2">
    <source>
        <dbReference type="Google" id="ProtNLM"/>
    </source>
</evidence>
<organism evidence="1">
    <name type="scientific">gut metagenome</name>
    <dbReference type="NCBI Taxonomy" id="749906"/>
    <lineage>
        <taxon>unclassified sequences</taxon>
        <taxon>metagenomes</taxon>
        <taxon>organismal metagenomes</taxon>
    </lineage>
</organism>